<evidence type="ECO:0000313" key="4">
    <source>
        <dbReference type="Proteomes" id="UP000614058"/>
    </source>
</evidence>
<dbReference type="Pfam" id="PF21882">
    <property type="entry name" value="Gp53-like_C"/>
    <property type="match status" value="1"/>
</dbReference>
<name>A0ABS1BW27_9NEIS</name>
<evidence type="ECO:0000259" key="2">
    <source>
        <dbReference type="Pfam" id="PF21882"/>
    </source>
</evidence>
<sequence length="385" mass="41358">MLAIETQDNEFHDGNGTTELGTILPAWWLNQVQAEILEVVRAGGLTPDKAQRNQMLNALKKLTNDATNPATLSGDTENQTANGATGHTHKIERATDTLAGVVRLIDALNSNDTTAALSAAQGKVLAESKLDGNSGVTLSTNQTITGYKDFAQGLSSGAPIKVQYANDWVGFIANQPAEGKNVFFDAYVRDIPRGGIQVVSDGNGQYSLRFSVTPPGATNADRRISGLSVYNHAVWTNAYGWLHEGFVRSGVGHRQNAGHQVKIGWSGDRLKATVDSTDLGDFVFDGHFASNSFGQNGYQRLPGGLILQWGRLRVQGDGFYRVWMPISFPNANLNAQATISIGGAVQGNNVASAHVAWLENSSIHVGFSENGTFGEQELFWFAIGH</sequence>
<comment type="caution">
    <text evidence="3">The sequence shown here is derived from an EMBL/GenBank/DDBJ whole genome shotgun (WGS) entry which is preliminary data.</text>
</comment>
<proteinExistence type="predicted"/>
<dbReference type="Proteomes" id="UP000614058">
    <property type="component" value="Unassembled WGS sequence"/>
</dbReference>
<protein>
    <recommendedName>
        <fullName evidence="2">Putative tail fiber protein gp53-like C-terminal domain-containing protein</fullName>
    </recommendedName>
</protein>
<evidence type="ECO:0000256" key="1">
    <source>
        <dbReference type="SAM" id="MobiDB-lite"/>
    </source>
</evidence>
<dbReference type="RefSeq" id="WP_200523419.1">
    <property type="nucleotide sequence ID" value="NZ_JAEHNZ010000006.1"/>
</dbReference>
<gene>
    <name evidence="3" type="ORF">JDW22_13155</name>
</gene>
<reference evidence="3 4" key="1">
    <citation type="journal article" date="2021" name="Pathogens">
        <title>Isolation and Characterization of Kingella bonacorsii sp. nov., A Novel Kingella Species Detected in a Stable Periodontitis Subject.</title>
        <authorList>
            <person name="Antezack A."/>
            <person name="Boxberger M."/>
            <person name="Rolland C."/>
            <person name="Monnet-Corti V."/>
            <person name="La Scola B."/>
        </authorList>
    </citation>
    <scope>NUCLEOTIDE SEQUENCE [LARGE SCALE GENOMIC DNA]</scope>
    <source>
        <strain evidence="3 4">Marseille-Q4569</strain>
    </source>
</reference>
<keyword evidence="4" id="KW-1185">Reference proteome</keyword>
<feature type="compositionally biased region" description="Polar residues" evidence="1">
    <location>
        <begin position="67"/>
        <end position="85"/>
    </location>
</feature>
<feature type="region of interest" description="Disordered" evidence="1">
    <location>
        <begin position="67"/>
        <end position="88"/>
    </location>
</feature>
<organism evidence="3 4">
    <name type="scientific">Kingella bonacorsii</name>
    <dbReference type="NCBI Taxonomy" id="2796361"/>
    <lineage>
        <taxon>Bacteria</taxon>
        <taxon>Pseudomonadati</taxon>
        <taxon>Pseudomonadota</taxon>
        <taxon>Betaproteobacteria</taxon>
        <taxon>Neisseriales</taxon>
        <taxon>Neisseriaceae</taxon>
        <taxon>Kingella</taxon>
    </lineage>
</organism>
<dbReference type="EMBL" id="JAEHNZ010000006">
    <property type="protein sequence ID" value="MBK0397490.1"/>
    <property type="molecule type" value="Genomic_DNA"/>
</dbReference>
<dbReference type="Gene3D" id="2.60.40.3940">
    <property type="match status" value="1"/>
</dbReference>
<accession>A0ABS1BW27</accession>
<dbReference type="InterPro" id="IPR054075">
    <property type="entry name" value="Gp53-like_C"/>
</dbReference>
<dbReference type="InterPro" id="IPR054500">
    <property type="entry name" value="Phage_fiber_rpt"/>
</dbReference>
<evidence type="ECO:0000313" key="3">
    <source>
        <dbReference type="EMBL" id="MBK0397490.1"/>
    </source>
</evidence>
<dbReference type="Pfam" id="PF22337">
    <property type="entry name" value="Phage_fiber_rpt"/>
    <property type="match status" value="1"/>
</dbReference>
<feature type="domain" description="Putative tail fiber protein gp53-like C-terminal" evidence="2">
    <location>
        <begin position="300"/>
        <end position="385"/>
    </location>
</feature>